<dbReference type="PANTHER" id="PTHR30612">
    <property type="entry name" value="SECA INNER MEMBRANE COMPONENT OF SEC PROTEIN SECRETION SYSTEM"/>
    <property type="match status" value="1"/>
</dbReference>
<evidence type="ECO:0000259" key="19">
    <source>
        <dbReference type="PROSITE" id="PS51194"/>
    </source>
</evidence>
<dbReference type="InterPro" id="IPR011116">
    <property type="entry name" value="SecA_Wing/Scaffold"/>
</dbReference>
<comment type="catalytic activity">
    <reaction evidence="15">
        <text>ATP + H2O + cellular proteinSide 1 = ADP + phosphate + cellular proteinSide 2.</text>
        <dbReference type="EC" id="7.4.2.8"/>
    </reaction>
</comment>
<evidence type="ECO:0000256" key="4">
    <source>
        <dbReference type="ARBA" id="ARBA00022448"/>
    </source>
</evidence>
<feature type="domain" description="SecA family profile" evidence="20">
    <location>
        <begin position="1"/>
        <end position="606"/>
    </location>
</feature>
<evidence type="ECO:0000313" key="22">
    <source>
        <dbReference type="Proteomes" id="UP000182344"/>
    </source>
</evidence>
<feature type="binding site" evidence="15">
    <location>
        <begin position="103"/>
        <end position="107"/>
    </location>
    <ligand>
        <name>ATP</name>
        <dbReference type="ChEBI" id="CHEBI:30616"/>
    </ligand>
</feature>
<keyword evidence="14 15" id="KW-0472">Membrane</keyword>
<comment type="subunit">
    <text evidence="15">Monomer and homodimer. Part of the essential Sec protein translocation apparatus which comprises SecA, SecYEG and auxiliary proteins SecDF. Other proteins may also be involved.</text>
</comment>
<dbReference type="InterPro" id="IPR020937">
    <property type="entry name" value="SecA_CS"/>
</dbReference>
<comment type="subcellular location">
    <subcellularLocation>
        <location evidence="15">Cell membrane</location>
        <topology evidence="15">Peripheral membrane protein</topology>
        <orientation evidence="15">Cytoplasmic side</orientation>
    </subcellularLocation>
    <subcellularLocation>
        <location evidence="15">Cytoplasm</location>
    </subcellularLocation>
    <subcellularLocation>
        <location evidence="2">Membrane</location>
        <topology evidence="2">Peripheral membrane protein</topology>
    </subcellularLocation>
    <text evidence="15">Distribution is 50-50.</text>
</comment>
<dbReference type="GO" id="GO:0008564">
    <property type="term" value="F:protein-exporting ATPase activity"/>
    <property type="evidence" value="ECO:0007669"/>
    <property type="project" value="UniProtKB-EC"/>
</dbReference>
<evidence type="ECO:0000259" key="18">
    <source>
        <dbReference type="PROSITE" id="PS51192"/>
    </source>
</evidence>
<dbReference type="CDD" id="cd17928">
    <property type="entry name" value="DEXDc_SecA"/>
    <property type="match status" value="1"/>
</dbReference>
<keyword evidence="11 15" id="KW-0653">Protein transport</keyword>
<dbReference type="Pfam" id="PF07517">
    <property type="entry name" value="SecA_DEAD"/>
    <property type="match status" value="1"/>
</dbReference>
<dbReference type="PROSITE" id="PS01312">
    <property type="entry name" value="SECA"/>
    <property type="match status" value="1"/>
</dbReference>
<keyword evidence="6 15" id="KW-0963">Cytoplasm</keyword>
<comment type="caution">
    <text evidence="21">The sequence shown here is derived from an EMBL/GenBank/DDBJ whole genome shotgun (WGS) entry which is preliminary data.</text>
</comment>
<feature type="domain" description="Helicase ATP-binding" evidence="18">
    <location>
        <begin position="87"/>
        <end position="267"/>
    </location>
</feature>
<keyword evidence="10 15" id="KW-0067">ATP-binding</keyword>
<dbReference type="AlphaFoldDB" id="A0A1J5I2X6"/>
<dbReference type="PANTHER" id="PTHR30612:SF0">
    <property type="entry name" value="CHLOROPLAST PROTEIN-TRANSPORTING ATPASE"/>
    <property type="match status" value="1"/>
</dbReference>
<dbReference type="Gene3D" id="1.10.3060.10">
    <property type="entry name" value="Helical scaffold and wing domains of SecA"/>
    <property type="match status" value="1"/>
</dbReference>
<dbReference type="GO" id="GO:0005886">
    <property type="term" value="C:plasma membrane"/>
    <property type="evidence" value="ECO:0007669"/>
    <property type="project" value="UniProtKB-SubCell"/>
</dbReference>
<dbReference type="SUPFAM" id="SSF81767">
    <property type="entry name" value="Pre-protein crosslinking domain of SecA"/>
    <property type="match status" value="1"/>
</dbReference>
<dbReference type="InterPro" id="IPR014001">
    <property type="entry name" value="Helicase_ATP-bd"/>
</dbReference>
<dbReference type="Gene3D" id="3.90.1440.10">
    <property type="entry name" value="SecA, preprotein cross-linking domain"/>
    <property type="match status" value="1"/>
</dbReference>
<dbReference type="InterPro" id="IPR014018">
    <property type="entry name" value="SecA_motor_DEAD"/>
</dbReference>
<evidence type="ECO:0000256" key="16">
    <source>
        <dbReference type="RuleBase" id="RU003874"/>
    </source>
</evidence>
<sequence>MLSFLKSFFDENKKSINSLKPIVDKINSFEEEIKKLSDEKLTNKTTEFRNRLSKGESLDDILLEAYSVCREAIFRTIGERAYDVQLMAAIVLHRGAIAEQRTGEGKTHSVIFPAYLNAISGKGVHIITPNDYLTRVGAGWYPRALKLLGLTTSAIVHEESFILDPEFTSSVNSVDTRLLHLKPISRREAYLADITYGTNNEFGFDYLRDHMVKNFEQKVQRPNFNFAIVDEVDFVLIDEARTPLIISSPNQQSVDKYYTFAKIVQSLQPTDYIIDEKSKSATLSEFGIRKVENILNVGNLYEESFETIHYIENAIKAQTLFHKDKDYVIKDGEIIIVDEFTGRLMNGRRWSDGLHQAVEAKENVKVQQESQTWATITFQNFFRLYDKLAGMTGTAATEAEEFRKIYNLEVVTIPTNQVVRRIDTQDLIYKNQQAKYAAIATTIANLHAKGQPVLIGTTSIQKNEIISSMLKNKGVKHQVLNAKNHLSEAQIIAQAGCKGAVTVATNMAGRGVDIVLGGPKDQLPLDVWQKEHDDVLALGGLFVIGTERHESRRIDNQLRGRGGRQGDPGYSQFYVALDDDLMRIFGGENISSLMTRFNMPENEALTHPLVSKVLEQIQVKVEGYNFDTRKSLVEYDDVINKQRKIIYTLRDGTLQNAKESPQNNFEEIKKVLIKETARIANELSSPETIALEFSEILPMSPHDRQELEKKIEATENKPELLLNLLLDQWQQRQSYFGDNIGNDIIAYAIIETLDPLWVEHLTALDDLRDGVRLRGYAQKDPLIEYRKEGFEMFQNLMTKFEQNLSRMLFRLEPIATPVSVPTNATEGRRGVNESSLRGGLPTKQSRSGPALGRNDPCWCGSKKKWKKCHYPAIS</sequence>
<evidence type="ECO:0000256" key="11">
    <source>
        <dbReference type="ARBA" id="ARBA00022927"/>
    </source>
</evidence>
<evidence type="ECO:0000256" key="6">
    <source>
        <dbReference type="ARBA" id="ARBA00022490"/>
    </source>
</evidence>
<evidence type="ECO:0000256" key="7">
    <source>
        <dbReference type="ARBA" id="ARBA00022723"/>
    </source>
</evidence>
<feature type="binding site" evidence="15">
    <location>
        <position position="513"/>
    </location>
    <ligand>
        <name>ATP</name>
        <dbReference type="ChEBI" id="CHEBI:30616"/>
    </ligand>
</feature>
<dbReference type="NCBIfam" id="NF009538">
    <property type="entry name" value="PRK12904.1"/>
    <property type="match status" value="1"/>
</dbReference>
<gene>
    <name evidence="15" type="primary">secA</name>
    <name evidence="21" type="ORF">AUK05_02920</name>
</gene>
<dbReference type="Pfam" id="PF07516">
    <property type="entry name" value="SecA_SW"/>
    <property type="match status" value="1"/>
</dbReference>
<dbReference type="STRING" id="1805376.AUK05_02920"/>
<dbReference type="GO" id="GO:0017038">
    <property type="term" value="P:protein import"/>
    <property type="evidence" value="ECO:0007669"/>
    <property type="project" value="InterPro"/>
</dbReference>
<dbReference type="SMART" id="SM00958">
    <property type="entry name" value="SecA_PP_bind"/>
    <property type="match status" value="1"/>
</dbReference>
<dbReference type="InterPro" id="IPR011130">
    <property type="entry name" value="SecA_preprotein_X-link_dom"/>
</dbReference>
<evidence type="ECO:0000256" key="10">
    <source>
        <dbReference type="ARBA" id="ARBA00022840"/>
    </source>
</evidence>
<dbReference type="NCBIfam" id="TIGR00963">
    <property type="entry name" value="secA"/>
    <property type="match status" value="1"/>
</dbReference>
<evidence type="ECO:0000256" key="8">
    <source>
        <dbReference type="ARBA" id="ARBA00022741"/>
    </source>
</evidence>
<evidence type="ECO:0000256" key="9">
    <source>
        <dbReference type="ARBA" id="ARBA00022833"/>
    </source>
</evidence>
<evidence type="ECO:0000313" key="21">
    <source>
        <dbReference type="EMBL" id="OIP86734.1"/>
    </source>
</evidence>
<dbReference type="PRINTS" id="PR00906">
    <property type="entry name" value="SECA"/>
</dbReference>
<dbReference type="PROSITE" id="PS51196">
    <property type="entry name" value="SECA_MOTOR_DEAD"/>
    <property type="match status" value="1"/>
</dbReference>
<dbReference type="FunFam" id="3.90.1440.10:FF:000002">
    <property type="entry name" value="Protein translocase subunit SecA"/>
    <property type="match status" value="1"/>
</dbReference>
<dbReference type="Proteomes" id="UP000182344">
    <property type="component" value="Unassembled WGS sequence"/>
</dbReference>
<evidence type="ECO:0000259" key="20">
    <source>
        <dbReference type="PROSITE" id="PS51196"/>
    </source>
</evidence>
<dbReference type="InterPro" id="IPR004027">
    <property type="entry name" value="SEC_C_motif"/>
</dbReference>
<dbReference type="GO" id="GO:0031522">
    <property type="term" value="C:cell envelope Sec protein transport complex"/>
    <property type="evidence" value="ECO:0007669"/>
    <property type="project" value="UniProtKB-ARBA"/>
</dbReference>
<dbReference type="Gene3D" id="3.10.450.50">
    <property type="match status" value="1"/>
</dbReference>
<dbReference type="SUPFAM" id="SSF81886">
    <property type="entry name" value="Helical scaffold and wing domains of SecA"/>
    <property type="match status" value="1"/>
</dbReference>
<organism evidence="21 22">
    <name type="scientific">Candidatus Shapirobacteria bacterium CG2_30_35_20</name>
    <dbReference type="NCBI Taxonomy" id="1805376"/>
    <lineage>
        <taxon>Bacteria</taxon>
        <taxon>Candidatus Shapironibacteriota</taxon>
    </lineage>
</organism>
<dbReference type="EC" id="7.4.2.8" evidence="15"/>
<dbReference type="Pfam" id="PF01043">
    <property type="entry name" value="SecA_PP_bind"/>
    <property type="match status" value="1"/>
</dbReference>
<keyword evidence="8 15" id="KW-0547">Nucleotide-binding</keyword>
<keyword evidence="7" id="KW-0479">Metal-binding</keyword>
<evidence type="ECO:0000256" key="2">
    <source>
        <dbReference type="ARBA" id="ARBA00004170"/>
    </source>
</evidence>
<dbReference type="GO" id="GO:0065002">
    <property type="term" value="P:intracellular protein transmembrane transport"/>
    <property type="evidence" value="ECO:0007669"/>
    <property type="project" value="UniProtKB-UniRule"/>
</dbReference>
<dbReference type="SMART" id="SM00957">
    <property type="entry name" value="SecA_DEAD"/>
    <property type="match status" value="1"/>
</dbReference>
<name>A0A1J5I2X6_9BACT</name>
<dbReference type="Gene3D" id="3.40.50.300">
    <property type="entry name" value="P-loop containing nucleotide triphosphate hydrolases"/>
    <property type="match status" value="2"/>
</dbReference>
<evidence type="ECO:0000256" key="15">
    <source>
        <dbReference type="HAMAP-Rule" id="MF_01382"/>
    </source>
</evidence>
<dbReference type="GO" id="GO:0006605">
    <property type="term" value="P:protein targeting"/>
    <property type="evidence" value="ECO:0007669"/>
    <property type="project" value="UniProtKB-UniRule"/>
</dbReference>
<comment type="function">
    <text evidence="15">Part of the Sec protein translocase complex. Interacts with the SecYEG preprotein conducting channel. Has a central role in coupling the hydrolysis of ATP to the transfer of proteins into and across the cell membrane, serving as an ATP-driven molecular motor driving the stepwise translocation of polypeptide chains across the membrane.</text>
</comment>
<evidence type="ECO:0000256" key="3">
    <source>
        <dbReference type="ARBA" id="ARBA00007650"/>
    </source>
</evidence>
<comment type="cofactor">
    <cofactor evidence="1">
        <name>Zn(2+)</name>
        <dbReference type="ChEBI" id="CHEBI:29105"/>
    </cofactor>
</comment>
<reference evidence="21 22" key="1">
    <citation type="journal article" date="2016" name="Environ. Microbiol.">
        <title>Genomic resolution of a cold subsurface aquifer community provides metabolic insights for novel microbes adapted to high CO concentrations.</title>
        <authorList>
            <person name="Probst A.J."/>
            <person name="Castelle C.J."/>
            <person name="Singh A."/>
            <person name="Brown C.T."/>
            <person name="Anantharaman K."/>
            <person name="Sharon I."/>
            <person name="Hug L.A."/>
            <person name="Burstein D."/>
            <person name="Emerson J.B."/>
            <person name="Thomas B.C."/>
            <person name="Banfield J.F."/>
        </authorList>
    </citation>
    <scope>NUCLEOTIDE SEQUENCE [LARGE SCALE GENOMIC DNA]</scope>
    <source>
        <strain evidence="21">CG2_30_35_20</strain>
    </source>
</reference>
<keyword evidence="5 15" id="KW-1003">Cell membrane</keyword>
<dbReference type="InterPro" id="IPR027417">
    <property type="entry name" value="P-loop_NTPase"/>
</dbReference>
<evidence type="ECO:0000256" key="12">
    <source>
        <dbReference type="ARBA" id="ARBA00022967"/>
    </source>
</evidence>
<feature type="region of interest" description="Disordered" evidence="17">
    <location>
        <begin position="820"/>
        <end position="851"/>
    </location>
</feature>
<dbReference type="EMBL" id="MNZO01000043">
    <property type="protein sequence ID" value="OIP86734.1"/>
    <property type="molecule type" value="Genomic_DNA"/>
</dbReference>
<dbReference type="GO" id="GO:0043952">
    <property type="term" value="P:protein transport by the Sec complex"/>
    <property type="evidence" value="ECO:0007669"/>
    <property type="project" value="TreeGrafter"/>
</dbReference>
<dbReference type="PROSITE" id="PS51192">
    <property type="entry name" value="HELICASE_ATP_BIND_1"/>
    <property type="match status" value="1"/>
</dbReference>
<dbReference type="FunFam" id="3.40.50.300:FF:000113">
    <property type="entry name" value="Preprotein translocase subunit SecA"/>
    <property type="match status" value="1"/>
</dbReference>
<evidence type="ECO:0000256" key="14">
    <source>
        <dbReference type="ARBA" id="ARBA00023136"/>
    </source>
</evidence>
<dbReference type="InterPro" id="IPR036266">
    <property type="entry name" value="SecA_Wing/Scaffold_sf"/>
</dbReference>
<feature type="domain" description="Helicase C-terminal" evidence="19">
    <location>
        <begin position="438"/>
        <end position="605"/>
    </location>
</feature>
<dbReference type="SUPFAM" id="SSF52540">
    <property type="entry name" value="P-loop containing nucleoside triphosphate hydrolases"/>
    <property type="match status" value="2"/>
</dbReference>
<keyword evidence="13 15" id="KW-0811">Translocation</keyword>
<dbReference type="HAMAP" id="MF_01382">
    <property type="entry name" value="SecA"/>
    <property type="match status" value="1"/>
</dbReference>
<dbReference type="GO" id="GO:0005829">
    <property type="term" value="C:cytosol"/>
    <property type="evidence" value="ECO:0007669"/>
    <property type="project" value="TreeGrafter"/>
</dbReference>
<dbReference type="PROSITE" id="PS51194">
    <property type="entry name" value="HELICASE_CTER"/>
    <property type="match status" value="1"/>
</dbReference>
<dbReference type="GO" id="GO:0046872">
    <property type="term" value="F:metal ion binding"/>
    <property type="evidence" value="ECO:0007669"/>
    <property type="project" value="UniProtKB-KW"/>
</dbReference>
<evidence type="ECO:0000256" key="13">
    <source>
        <dbReference type="ARBA" id="ARBA00023010"/>
    </source>
</evidence>
<keyword evidence="4 15" id="KW-0813">Transport</keyword>
<dbReference type="InterPro" id="IPR036670">
    <property type="entry name" value="SecA_X-link_sf"/>
</dbReference>
<keyword evidence="12 15" id="KW-1278">Translocase</keyword>
<accession>A0A1J5I2X6</accession>
<dbReference type="InterPro" id="IPR011115">
    <property type="entry name" value="SecA_DEAD"/>
</dbReference>
<keyword evidence="9" id="KW-0862">Zinc</keyword>
<dbReference type="InterPro" id="IPR001650">
    <property type="entry name" value="Helicase_C-like"/>
</dbReference>
<dbReference type="GO" id="GO:0005524">
    <property type="term" value="F:ATP binding"/>
    <property type="evidence" value="ECO:0007669"/>
    <property type="project" value="UniProtKB-UniRule"/>
</dbReference>
<dbReference type="Pfam" id="PF02810">
    <property type="entry name" value="SEC-C"/>
    <property type="match status" value="1"/>
</dbReference>
<evidence type="ECO:0000256" key="5">
    <source>
        <dbReference type="ARBA" id="ARBA00022475"/>
    </source>
</evidence>
<evidence type="ECO:0000256" key="17">
    <source>
        <dbReference type="SAM" id="MobiDB-lite"/>
    </source>
</evidence>
<proteinExistence type="inferred from homology"/>
<feature type="binding site" evidence="15">
    <location>
        <position position="85"/>
    </location>
    <ligand>
        <name>ATP</name>
        <dbReference type="ChEBI" id="CHEBI:30616"/>
    </ligand>
</feature>
<dbReference type="InterPro" id="IPR000185">
    <property type="entry name" value="SecA"/>
</dbReference>
<comment type="similarity">
    <text evidence="3 15 16">Belongs to the SecA family.</text>
</comment>
<evidence type="ECO:0000256" key="1">
    <source>
        <dbReference type="ARBA" id="ARBA00001947"/>
    </source>
</evidence>
<protein>
    <recommendedName>
        <fullName evidence="15 16">Protein translocase subunit SecA</fullName>
        <ecNumber evidence="15">7.4.2.8</ecNumber>
    </recommendedName>
</protein>
<dbReference type="InterPro" id="IPR044722">
    <property type="entry name" value="SecA_SF2_C"/>
</dbReference>
<dbReference type="Pfam" id="PF21090">
    <property type="entry name" value="P-loop_SecA"/>
    <property type="match status" value="1"/>
</dbReference>
<dbReference type="CDD" id="cd18803">
    <property type="entry name" value="SF2_C_secA"/>
    <property type="match status" value="1"/>
</dbReference>